<evidence type="ECO:0000313" key="1">
    <source>
        <dbReference type="EMBL" id="KAL3314735.1"/>
    </source>
</evidence>
<evidence type="ECO:0000313" key="2">
    <source>
        <dbReference type="Proteomes" id="UP001626550"/>
    </source>
</evidence>
<dbReference type="EMBL" id="JBJKFK010000920">
    <property type="protein sequence ID" value="KAL3314735.1"/>
    <property type="molecule type" value="Genomic_DNA"/>
</dbReference>
<comment type="caution">
    <text evidence="1">The sequence shown here is derived from an EMBL/GenBank/DDBJ whole genome shotgun (WGS) entry which is preliminary data.</text>
</comment>
<dbReference type="Proteomes" id="UP001626550">
    <property type="component" value="Unassembled WGS sequence"/>
</dbReference>
<keyword evidence="2" id="KW-1185">Reference proteome</keyword>
<gene>
    <name evidence="1" type="ORF">Ciccas_006643</name>
</gene>
<sequence length="107" mass="11209">MCFGLVRTRWKAEASGASGISVEAGSLAVGINTLLNARNHSKHSGCGICSKPSEVETTISNGLPGSLPNRAYQASSTLTLMADVYNTNFESLSISNSNPNTLNRFSG</sequence>
<name>A0ABD2Q575_9PLAT</name>
<dbReference type="AlphaFoldDB" id="A0ABD2Q575"/>
<accession>A0ABD2Q575</accession>
<protein>
    <submittedName>
        <fullName evidence="1">Uncharacterized protein</fullName>
    </submittedName>
</protein>
<organism evidence="1 2">
    <name type="scientific">Cichlidogyrus casuarinus</name>
    <dbReference type="NCBI Taxonomy" id="1844966"/>
    <lineage>
        <taxon>Eukaryota</taxon>
        <taxon>Metazoa</taxon>
        <taxon>Spiralia</taxon>
        <taxon>Lophotrochozoa</taxon>
        <taxon>Platyhelminthes</taxon>
        <taxon>Monogenea</taxon>
        <taxon>Monopisthocotylea</taxon>
        <taxon>Dactylogyridea</taxon>
        <taxon>Ancyrocephalidae</taxon>
        <taxon>Cichlidogyrus</taxon>
    </lineage>
</organism>
<reference evidence="1 2" key="1">
    <citation type="submission" date="2024-11" db="EMBL/GenBank/DDBJ databases">
        <title>Adaptive evolution of stress response genes in parasites aligns with host niche diversity.</title>
        <authorList>
            <person name="Hahn C."/>
            <person name="Resl P."/>
        </authorList>
    </citation>
    <scope>NUCLEOTIDE SEQUENCE [LARGE SCALE GENOMIC DNA]</scope>
    <source>
        <strain evidence="1">EGGRZ-B1_66</strain>
        <tissue evidence="1">Body</tissue>
    </source>
</reference>
<proteinExistence type="predicted"/>